<dbReference type="RefSeq" id="WP_420830833.1">
    <property type="nucleotide sequence ID" value="NZ_JAIFZM010000010.1"/>
</dbReference>
<comment type="caution">
    <text evidence="2">The sequence shown here is derived from an EMBL/GenBank/DDBJ whole genome shotgun (WGS) entry which is preliminary data.</text>
</comment>
<keyword evidence="3" id="KW-1185">Reference proteome</keyword>
<evidence type="ECO:0000256" key="1">
    <source>
        <dbReference type="SAM" id="Phobius"/>
    </source>
</evidence>
<accession>A0AAW5B8Q7</accession>
<reference evidence="2 3" key="1">
    <citation type="journal article" date="2022" name="Evol. Bioinform. Online">
        <title>Draft Genome Sequence of Oceanobacillus jordanicus Strain GSFE11, a Halotolerant Plant Growth-Promoting Bacterial Endophyte Isolated From the Jordan Valley.</title>
        <authorList>
            <person name="Alhindi T."/>
            <person name="Albdaiwi R."/>
        </authorList>
    </citation>
    <scope>NUCLEOTIDE SEQUENCE [LARGE SCALE GENOMIC DNA]</scope>
    <source>
        <strain evidence="2 3">GSFE11</strain>
    </source>
</reference>
<evidence type="ECO:0000313" key="3">
    <source>
        <dbReference type="Proteomes" id="UP001199631"/>
    </source>
</evidence>
<gene>
    <name evidence="2" type="ORF">K3T81_12785</name>
</gene>
<dbReference type="NCBIfam" id="TIGR04104">
    <property type="entry name" value="cxxc_20_cxxc"/>
    <property type="match status" value="1"/>
</dbReference>
<keyword evidence="1" id="KW-0472">Membrane</keyword>
<organism evidence="2 3">
    <name type="scientific">Oceanobacillus jordanicus</name>
    <dbReference type="NCBI Taxonomy" id="2867266"/>
    <lineage>
        <taxon>Bacteria</taxon>
        <taxon>Bacillati</taxon>
        <taxon>Bacillota</taxon>
        <taxon>Bacilli</taxon>
        <taxon>Bacillales</taxon>
        <taxon>Bacillaceae</taxon>
        <taxon>Oceanobacillus</taxon>
    </lineage>
</organism>
<protein>
    <recommendedName>
        <fullName evidence="4">Cxxc_20_cxxc protein</fullName>
    </recommendedName>
</protein>
<name>A0AAW5B8Q7_9BACI</name>
<sequence>MQKCERCFTSFKWKQIFKAHIKKQPVICKECNTEHVLETSSKTVLLILELPIFIFIIFLIDKLSYTSFGYYSLAALFLIGVPSLLFPFFARFKSKYRTNYKSDY</sequence>
<evidence type="ECO:0008006" key="4">
    <source>
        <dbReference type="Google" id="ProtNLM"/>
    </source>
</evidence>
<proteinExistence type="predicted"/>
<keyword evidence="1" id="KW-0812">Transmembrane</keyword>
<keyword evidence="1" id="KW-1133">Transmembrane helix</keyword>
<dbReference type="AlphaFoldDB" id="A0AAW5B8Q7"/>
<dbReference type="Proteomes" id="UP001199631">
    <property type="component" value="Unassembled WGS sequence"/>
</dbReference>
<dbReference type="InterPro" id="IPR026369">
    <property type="entry name" value="CxxC_20_CxxC"/>
</dbReference>
<feature type="transmembrane region" description="Helical" evidence="1">
    <location>
        <begin position="43"/>
        <end position="60"/>
    </location>
</feature>
<dbReference type="EMBL" id="JAIFZM010000010">
    <property type="protein sequence ID" value="MCG3420030.1"/>
    <property type="molecule type" value="Genomic_DNA"/>
</dbReference>
<feature type="transmembrane region" description="Helical" evidence="1">
    <location>
        <begin position="72"/>
        <end position="92"/>
    </location>
</feature>
<evidence type="ECO:0000313" key="2">
    <source>
        <dbReference type="EMBL" id="MCG3420030.1"/>
    </source>
</evidence>